<dbReference type="RefSeq" id="WP_245770186.1">
    <property type="nucleotide sequence ID" value="NZ_FOET01000011.1"/>
</dbReference>
<dbReference type="PROSITE" id="PS51202">
    <property type="entry name" value="RCK_C"/>
    <property type="match status" value="1"/>
</dbReference>
<dbReference type="PANTHER" id="PTHR43833:SF7">
    <property type="entry name" value="KTR SYSTEM POTASSIUM UPTAKE PROTEIN C"/>
    <property type="match status" value="1"/>
</dbReference>
<dbReference type="GO" id="GO:0008324">
    <property type="term" value="F:monoatomic cation transmembrane transporter activity"/>
    <property type="evidence" value="ECO:0007669"/>
    <property type="project" value="InterPro"/>
</dbReference>
<dbReference type="SUPFAM" id="SSF51735">
    <property type="entry name" value="NAD(P)-binding Rossmann-fold domains"/>
    <property type="match status" value="1"/>
</dbReference>
<dbReference type="InterPro" id="IPR036291">
    <property type="entry name" value="NAD(P)-bd_dom_sf"/>
</dbReference>
<dbReference type="Proteomes" id="UP000199055">
    <property type="component" value="Unassembled WGS sequence"/>
</dbReference>
<accession>A0A1H9HNJ3</accession>
<dbReference type="Pfam" id="PF02080">
    <property type="entry name" value="TrkA_C"/>
    <property type="match status" value="1"/>
</dbReference>
<protein>
    <submittedName>
        <fullName evidence="4">Trk system potassium uptake protein TrkA</fullName>
    </submittedName>
</protein>
<dbReference type="EMBL" id="FOET01000011">
    <property type="protein sequence ID" value="SEQ63919.1"/>
    <property type="molecule type" value="Genomic_DNA"/>
</dbReference>
<dbReference type="Gene3D" id="3.40.50.720">
    <property type="entry name" value="NAD(P)-binding Rossmann-like Domain"/>
    <property type="match status" value="1"/>
</dbReference>
<feature type="domain" description="RCK C-terminal" evidence="3">
    <location>
        <begin position="160"/>
        <end position="242"/>
    </location>
</feature>
<evidence type="ECO:0000256" key="1">
    <source>
        <dbReference type="SAM" id="MobiDB-lite"/>
    </source>
</evidence>
<evidence type="ECO:0000259" key="3">
    <source>
        <dbReference type="PROSITE" id="PS51202"/>
    </source>
</evidence>
<dbReference type="PROSITE" id="PS51201">
    <property type="entry name" value="RCK_N"/>
    <property type="match status" value="1"/>
</dbReference>
<dbReference type="InterPro" id="IPR050721">
    <property type="entry name" value="Trk_Ktr_HKT_K-transport"/>
</dbReference>
<feature type="domain" description="RCK N-terminal" evidence="2">
    <location>
        <begin position="28"/>
        <end position="144"/>
    </location>
</feature>
<feature type="region of interest" description="Disordered" evidence="1">
    <location>
        <begin position="1"/>
        <end position="25"/>
    </location>
</feature>
<proteinExistence type="predicted"/>
<dbReference type="Pfam" id="PF02254">
    <property type="entry name" value="TrkA_N"/>
    <property type="match status" value="1"/>
</dbReference>
<dbReference type="AlphaFoldDB" id="A0A1H9HNJ3"/>
<dbReference type="InterPro" id="IPR036721">
    <property type="entry name" value="RCK_C_sf"/>
</dbReference>
<dbReference type="InterPro" id="IPR003148">
    <property type="entry name" value="RCK_N"/>
</dbReference>
<dbReference type="GO" id="GO:0006813">
    <property type="term" value="P:potassium ion transport"/>
    <property type="evidence" value="ECO:0007669"/>
    <property type="project" value="InterPro"/>
</dbReference>
<gene>
    <name evidence="4" type="ORF">SAMN05216481_111184</name>
</gene>
<reference evidence="4 5" key="1">
    <citation type="submission" date="2016-10" db="EMBL/GenBank/DDBJ databases">
        <authorList>
            <person name="de Groot N.N."/>
        </authorList>
    </citation>
    <scope>NUCLEOTIDE SEQUENCE [LARGE SCALE GENOMIC DNA]</scope>
    <source>
        <strain evidence="4 5">CGMCC 4.3519</strain>
    </source>
</reference>
<dbReference type="InterPro" id="IPR006037">
    <property type="entry name" value="RCK_C"/>
</dbReference>
<sequence>MAKHPAPQRRNPPARGRGARTRRRDDRNDSVVVIGLGRFGRALALELAEEDTEVLGIDHSAEVVQSLSGSLTHVVSADSTKEEVLRQLGVHEFDRAVVAIGSNLEASILTASLLVSFGIPNVWAKATSEAQGRILTQLGVHHVVYPEHDMGQRVAHLVRGRMLDYIEFEDDFAMVKTSPPADIVGLTLGNSGVRTRHGVTVVAVKRPGEGFTYATADTVVEEGDTIIVAGRTRQTERFSELR</sequence>
<dbReference type="SUPFAM" id="SSF116726">
    <property type="entry name" value="TrkA C-terminal domain-like"/>
    <property type="match status" value="1"/>
</dbReference>
<evidence type="ECO:0000313" key="4">
    <source>
        <dbReference type="EMBL" id="SEQ63919.1"/>
    </source>
</evidence>
<name>A0A1H9HNJ3_9ACTN</name>
<dbReference type="PANTHER" id="PTHR43833">
    <property type="entry name" value="POTASSIUM CHANNEL PROTEIN 2-RELATED-RELATED"/>
    <property type="match status" value="1"/>
</dbReference>
<evidence type="ECO:0000259" key="2">
    <source>
        <dbReference type="PROSITE" id="PS51201"/>
    </source>
</evidence>
<dbReference type="STRING" id="403935.SAMN05216481_111184"/>
<evidence type="ECO:0000313" key="5">
    <source>
        <dbReference type="Proteomes" id="UP000199055"/>
    </source>
</evidence>
<organism evidence="4 5">
    <name type="scientific">Streptomyces radiopugnans</name>
    <dbReference type="NCBI Taxonomy" id="403935"/>
    <lineage>
        <taxon>Bacteria</taxon>
        <taxon>Bacillati</taxon>
        <taxon>Actinomycetota</taxon>
        <taxon>Actinomycetes</taxon>
        <taxon>Kitasatosporales</taxon>
        <taxon>Streptomycetaceae</taxon>
        <taxon>Streptomyces</taxon>
    </lineage>
</organism>
<keyword evidence="5" id="KW-1185">Reference proteome</keyword>
<dbReference type="Gene3D" id="3.30.70.1450">
    <property type="entry name" value="Regulator of K+ conductance, C-terminal domain"/>
    <property type="match status" value="1"/>
</dbReference>